<dbReference type="AlphaFoldDB" id="A0A1Y3R4A7"/>
<gene>
    <name evidence="2" type="ORF">B5G41_08065</name>
</gene>
<evidence type="ECO:0000313" key="2">
    <source>
        <dbReference type="EMBL" id="OUN03630.1"/>
    </source>
</evidence>
<evidence type="ECO:0000256" key="1">
    <source>
        <dbReference type="SAM" id="SignalP"/>
    </source>
</evidence>
<dbReference type="EMBL" id="NFHB01000004">
    <property type="protein sequence ID" value="OUN03630.1"/>
    <property type="molecule type" value="Genomic_DNA"/>
</dbReference>
<reference evidence="3" key="1">
    <citation type="submission" date="2017-04" db="EMBL/GenBank/DDBJ databases">
        <title>Function of individual gut microbiota members based on whole genome sequencing of pure cultures obtained from chicken caecum.</title>
        <authorList>
            <person name="Medvecky M."/>
            <person name="Cejkova D."/>
            <person name="Polansky O."/>
            <person name="Karasova D."/>
            <person name="Kubasova T."/>
            <person name="Cizek A."/>
            <person name="Rychlik I."/>
        </authorList>
    </citation>
    <scope>NUCLEOTIDE SEQUENCE [LARGE SCALE GENOMIC DNA]</scope>
    <source>
        <strain evidence="3">An90</strain>
    </source>
</reference>
<feature type="chain" id="PRO_5011005182" evidence="1">
    <location>
        <begin position="21"/>
        <end position="594"/>
    </location>
</feature>
<name>A0A1Y3R4A7_9BACT</name>
<organism evidence="2 3">
    <name type="scientific">Alistipes onderdonkii</name>
    <dbReference type="NCBI Taxonomy" id="328813"/>
    <lineage>
        <taxon>Bacteria</taxon>
        <taxon>Pseudomonadati</taxon>
        <taxon>Bacteroidota</taxon>
        <taxon>Bacteroidia</taxon>
        <taxon>Bacteroidales</taxon>
        <taxon>Rikenellaceae</taxon>
        <taxon>Alistipes</taxon>
    </lineage>
</organism>
<dbReference type="RefSeq" id="WP_087402256.1">
    <property type="nucleotide sequence ID" value="NZ_DAWDON010000019.1"/>
</dbReference>
<keyword evidence="1" id="KW-0732">Signal</keyword>
<proteinExistence type="predicted"/>
<dbReference type="PROSITE" id="PS51257">
    <property type="entry name" value="PROKAR_LIPOPROTEIN"/>
    <property type="match status" value="1"/>
</dbReference>
<sequence>MKRKILFAAALIAAAAVAFSSCEKDTDHDDDRIYIEEGEGLADPVTASDEKVELPAAIVGRMPDYLQTALNVRFTNAGSEISDDLKVVVIAQDQVAANTEKLLGVYGAGGMVVVVNPDDVQLSDWCDENGVRYAGDGGLDNGKDHHLLYAFNKNANYYFLDDFVHDDDEGSCNIFLDTFVSWVNKYAAAAEESSASLLGGATRADYDIKKLFAPQTVNHTYQMCLNDKTLAHVVASKADKLTRSGTIDVAYSVYPLYSFQANGSSAGDYYIVEGTFTVHNDQMYNGSWTKKHGGVKSHLCGFYLKKFEVSNTLCATDGTVLPGVKFPSQGTPVPETTIGSTSYSSGFQWSIGGSISGGMLGKDPQVSGTLSGSIGWNNSETRTVSDLTINKNSPGGKVGYVFDVNNRPHTSSGKKYTSVPSIASSDFTIHQSWIWYVPSTADNDTKEFAMSVWVKPTYESYHWYSSAADFSTSSWDDAVPEGDRTFRVTLLKPNRIPKGVLELANTKTGREYMTDIRIWKEGSSTSKAPDYTIPGSFRGKAATIELPTGRYRVQVKLGASADLLDPYHTPGTVEIRLAETTSVDAGFDFAIGSL</sequence>
<evidence type="ECO:0000313" key="3">
    <source>
        <dbReference type="Proteomes" id="UP000195772"/>
    </source>
</evidence>
<comment type="caution">
    <text evidence="2">The sequence shown here is derived from an EMBL/GenBank/DDBJ whole genome shotgun (WGS) entry which is preliminary data.</text>
</comment>
<feature type="signal peptide" evidence="1">
    <location>
        <begin position="1"/>
        <end position="20"/>
    </location>
</feature>
<accession>A0A1Y3R4A7</accession>
<dbReference type="Proteomes" id="UP000195772">
    <property type="component" value="Unassembled WGS sequence"/>
</dbReference>
<dbReference type="eggNOG" id="ENOG5032A28">
    <property type="taxonomic scope" value="Bacteria"/>
</dbReference>
<protein>
    <submittedName>
        <fullName evidence="2">Uncharacterized protein</fullName>
    </submittedName>
</protein>